<dbReference type="AlphaFoldDB" id="K1PVR4"/>
<dbReference type="Gene3D" id="1.20.5.110">
    <property type="match status" value="2"/>
</dbReference>
<dbReference type="GO" id="GO:0016020">
    <property type="term" value="C:membrane"/>
    <property type="evidence" value="ECO:0007669"/>
    <property type="project" value="InterPro"/>
</dbReference>
<dbReference type="Pfam" id="PF00957">
    <property type="entry name" value="Synaptobrevin"/>
    <property type="match status" value="2"/>
</dbReference>
<dbReference type="InterPro" id="IPR016444">
    <property type="entry name" value="Synaptobrevin/VAMP"/>
</dbReference>
<feature type="region of interest" description="Disordered" evidence="1">
    <location>
        <begin position="329"/>
        <end position="352"/>
    </location>
</feature>
<name>K1PVR4_MAGGI</name>
<dbReference type="InterPro" id="IPR001388">
    <property type="entry name" value="Synaptobrevin-like"/>
</dbReference>
<gene>
    <name evidence="4" type="ORF">CGI_10027715</name>
</gene>
<protein>
    <submittedName>
        <fullName evidence="4">Synaptobrevin</fullName>
    </submittedName>
</protein>
<evidence type="ECO:0000313" key="4">
    <source>
        <dbReference type="EMBL" id="EKC28437.1"/>
    </source>
</evidence>
<feature type="transmembrane region" description="Helical" evidence="2">
    <location>
        <begin position="298"/>
        <end position="321"/>
    </location>
</feature>
<keyword evidence="2" id="KW-1133">Transmembrane helix</keyword>
<evidence type="ECO:0000259" key="3">
    <source>
        <dbReference type="PROSITE" id="PS50892"/>
    </source>
</evidence>
<feature type="domain" description="V-SNARE coiled-coil homology" evidence="3">
    <location>
        <begin position="6"/>
        <end position="77"/>
    </location>
</feature>
<proteinExistence type="predicted"/>
<dbReference type="PROSITE" id="PS50892">
    <property type="entry name" value="V_SNARE"/>
    <property type="match status" value="2"/>
</dbReference>
<feature type="compositionally biased region" description="Basic and acidic residues" evidence="1">
    <location>
        <begin position="57"/>
        <end position="67"/>
    </location>
</feature>
<dbReference type="InParanoid" id="K1PVR4"/>
<evidence type="ECO:0000256" key="2">
    <source>
        <dbReference type="SAM" id="Phobius"/>
    </source>
</evidence>
<reference evidence="4" key="1">
    <citation type="journal article" date="2012" name="Nature">
        <title>The oyster genome reveals stress adaptation and complexity of shell formation.</title>
        <authorList>
            <person name="Zhang G."/>
            <person name="Fang X."/>
            <person name="Guo X."/>
            <person name="Li L."/>
            <person name="Luo R."/>
            <person name="Xu F."/>
            <person name="Yang P."/>
            <person name="Zhang L."/>
            <person name="Wang X."/>
            <person name="Qi H."/>
            <person name="Xiong Z."/>
            <person name="Que H."/>
            <person name="Xie Y."/>
            <person name="Holland P.W."/>
            <person name="Paps J."/>
            <person name="Zhu Y."/>
            <person name="Wu F."/>
            <person name="Chen Y."/>
            <person name="Wang J."/>
            <person name="Peng C."/>
            <person name="Meng J."/>
            <person name="Yang L."/>
            <person name="Liu J."/>
            <person name="Wen B."/>
            <person name="Zhang N."/>
            <person name="Huang Z."/>
            <person name="Zhu Q."/>
            <person name="Feng Y."/>
            <person name="Mount A."/>
            <person name="Hedgecock D."/>
            <person name="Xu Z."/>
            <person name="Liu Y."/>
            <person name="Domazet-Loso T."/>
            <person name="Du Y."/>
            <person name="Sun X."/>
            <person name="Zhang S."/>
            <person name="Liu B."/>
            <person name="Cheng P."/>
            <person name="Jiang X."/>
            <person name="Li J."/>
            <person name="Fan D."/>
            <person name="Wang W."/>
            <person name="Fu W."/>
            <person name="Wang T."/>
            <person name="Wang B."/>
            <person name="Zhang J."/>
            <person name="Peng Z."/>
            <person name="Li Y."/>
            <person name="Li N."/>
            <person name="Wang J."/>
            <person name="Chen M."/>
            <person name="He Y."/>
            <person name="Tan F."/>
            <person name="Song X."/>
            <person name="Zheng Q."/>
            <person name="Huang R."/>
            <person name="Yang H."/>
            <person name="Du X."/>
            <person name="Chen L."/>
            <person name="Yang M."/>
            <person name="Gaffney P.M."/>
            <person name="Wang S."/>
            <person name="Luo L."/>
            <person name="She Z."/>
            <person name="Ming Y."/>
            <person name="Huang W."/>
            <person name="Zhang S."/>
            <person name="Huang B."/>
            <person name="Zhang Y."/>
            <person name="Qu T."/>
            <person name="Ni P."/>
            <person name="Miao G."/>
            <person name="Wang J."/>
            <person name="Wang Q."/>
            <person name="Steinberg C.E."/>
            <person name="Wang H."/>
            <person name="Li N."/>
            <person name="Qian L."/>
            <person name="Zhang G."/>
            <person name="Li Y."/>
            <person name="Yang H."/>
            <person name="Liu X."/>
            <person name="Wang J."/>
            <person name="Yin Y."/>
            <person name="Wang J."/>
        </authorList>
    </citation>
    <scope>NUCLEOTIDE SEQUENCE [LARGE SCALE GENOMIC DNA]</scope>
    <source>
        <strain evidence="4">05x7-T-G4-1.051#20</strain>
    </source>
</reference>
<sequence>MSDRPAIETINQQVDELKDVVKDNIDKVLERGDKLDDLQGRAEELEQNNDGNGNHTKYSDEKPRNSADDNSVIITYRKMSDKTDDDMNTETKDDDLDEEIYLRTLTLRIPNSRSLRSRKNRTGLWLEEKERDEIEHIIDEMNPTKLQNEDNEESEDFQDAVFDMSEVILDDAGTTTLPSDISKNSLRRKDAMRSKRNRQAFAFSEKEHEKINILIDKTHDQDPPAEPSHVSMDKIEDMRKMVSEVTGIMKDNIEKVVEREEKLSILEVRTEELQASSQSFKITSTQVVHKYRSRHRKLICVLVVIIVIILLLVGGAIFLYVSGVFSQSTQAPPTTPPPSSKLLSQIKNASTS</sequence>
<dbReference type="HOGENOM" id="CLU_788114_0_0_1"/>
<evidence type="ECO:0000256" key="1">
    <source>
        <dbReference type="SAM" id="MobiDB-lite"/>
    </source>
</evidence>
<dbReference type="CDD" id="cd15843">
    <property type="entry name" value="R-SNARE"/>
    <property type="match status" value="1"/>
</dbReference>
<accession>K1PVR4</accession>
<organism evidence="4">
    <name type="scientific">Magallana gigas</name>
    <name type="common">Pacific oyster</name>
    <name type="synonym">Crassostrea gigas</name>
    <dbReference type="NCBI Taxonomy" id="29159"/>
    <lineage>
        <taxon>Eukaryota</taxon>
        <taxon>Metazoa</taxon>
        <taxon>Spiralia</taxon>
        <taxon>Lophotrochozoa</taxon>
        <taxon>Mollusca</taxon>
        <taxon>Bivalvia</taxon>
        <taxon>Autobranchia</taxon>
        <taxon>Pteriomorphia</taxon>
        <taxon>Ostreida</taxon>
        <taxon>Ostreoidea</taxon>
        <taxon>Ostreidae</taxon>
        <taxon>Magallana</taxon>
    </lineage>
</organism>
<dbReference type="InterPro" id="IPR042855">
    <property type="entry name" value="V_SNARE_CC"/>
</dbReference>
<dbReference type="EMBL" id="JH816453">
    <property type="protein sequence ID" value="EKC28437.1"/>
    <property type="molecule type" value="Genomic_DNA"/>
</dbReference>
<dbReference type="GO" id="GO:0016192">
    <property type="term" value="P:vesicle-mediated transport"/>
    <property type="evidence" value="ECO:0007669"/>
    <property type="project" value="InterPro"/>
</dbReference>
<keyword evidence="2" id="KW-0472">Membrane</keyword>
<feature type="domain" description="V-SNARE coiled-coil homology" evidence="3">
    <location>
        <begin position="234"/>
        <end position="294"/>
    </location>
</feature>
<keyword evidence="2" id="KW-0812">Transmembrane</keyword>
<dbReference type="PRINTS" id="PR00219">
    <property type="entry name" value="SYNAPTOBREVN"/>
</dbReference>
<feature type="region of interest" description="Disordered" evidence="1">
    <location>
        <begin position="43"/>
        <end position="71"/>
    </location>
</feature>
<dbReference type="SUPFAM" id="SSF58038">
    <property type="entry name" value="SNARE fusion complex"/>
    <property type="match status" value="2"/>
</dbReference>
<dbReference type="PANTHER" id="PTHR45701">
    <property type="entry name" value="SYNAPTOBREVIN FAMILY MEMBER"/>
    <property type="match status" value="1"/>
</dbReference>
<dbReference type="PROSITE" id="PS00417">
    <property type="entry name" value="SYNAPTOBREVIN"/>
    <property type="match status" value="1"/>
</dbReference>